<protein>
    <recommendedName>
        <fullName evidence="3">VWFA domain-containing protein</fullName>
    </recommendedName>
</protein>
<feature type="domain" description="VWFA" evidence="3">
    <location>
        <begin position="373"/>
        <end position="563"/>
    </location>
</feature>
<name>A0A8S1DE50_9INSE</name>
<organism evidence="4 5">
    <name type="scientific">Cloeon dipterum</name>
    <dbReference type="NCBI Taxonomy" id="197152"/>
    <lineage>
        <taxon>Eukaryota</taxon>
        <taxon>Metazoa</taxon>
        <taxon>Ecdysozoa</taxon>
        <taxon>Arthropoda</taxon>
        <taxon>Hexapoda</taxon>
        <taxon>Insecta</taxon>
        <taxon>Pterygota</taxon>
        <taxon>Palaeoptera</taxon>
        <taxon>Ephemeroptera</taxon>
        <taxon>Pisciforma</taxon>
        <taxon>Baetidae</taxon>
        <taxon>Cloeon</taxon>
    </lineage>
</organism>
<dbReference type="Gene3D" id="3.40.50.410">
    <property type="entry name" value="von Willebrand factor, type A domain"/>
    <property type="match status" value="1"/>
</dbReference>
<evidence type="ECO:0000313" key="4">
    <source>
        <dbReference type="EMBL" id="CAB3378436.1"/>
    </source>
</evidence>
<evidence type="ECO:0000256" key="2">
    <source>
        <dbReference type="SAM" id="Phobius"/>
    </source>
</evidence>
<dbReference type="InterPro" id="IPR013642">
    <property type="entry name" value="CLCA_N"/>
</dbReference>
<keyword evidence="2" id="KW-0812">Transmembrane</keyword>
<dbReference type="GO" id="GO:0032991">
    <property type="term" value="C:protein-containing complex"/>
    <property type="evidence" value="ECO:0007669"/>
    <property type="project" value="UniProtKB-ARBA"/>
</dbReference>
<dbReference type="InterPro" id="IPR002035">
    <property type="entry name" value="VWF_A"/>
</dbReference>
<feature type="region of interest" description="Disordered" evidence="1">
    <location>
        <begin position="1049"/>
        <end position="1076"/>
    </location>
</feature>
<proteinExistence type="predicted"/>
<evidence type="ECO:0000313" key="5">
    <source>
        <dbReference type="Proteomes" id="UP000494165"/>
    </source>
</evidence>
<reference evidence="4 5" key="1">
    <citation type="submission" date="2020-04" db="EMBL/GenBank/DDBJ databases">
        <authorList>
            <person name="Alioto T."/>
            <person name="Alioto T."/>
            <person name="Gomez Garrido J."/>
        </authorList>
    </citation>
    <scope>NUCLEOTIDE SEQUENCE [LARGE SCALE GENOMIC DNA]</scope>
</reference>
<dbReference type="AlphaFoldDB" id="A0A8S1DE50"/>
<keyword evidence="2" id="KW-1133">Transmembrane helix</keyword>
<evidence type="ECO:0000256" key="1">
    <source>
        <dbReference type="SAM" id="MobiDB-lite"/>
    </source>
</evidence>
<dbReference type="EMBL" id="CADEPI010000164">
    <property type="protein sequence ID" value="CAB3378436.1"/>
    <property type="molecule type" value="Genomic_DNA"/>
</dbReference>
<dbReference type="Proteomes" id="UP000494165">
    <property type="component" value="Unassembled WGS sequence"/>
</dbReference>
<sequence length="1090" mass="120849">MVRYALAAGTAVSLVRTGSQSRRDPGALRSSPIVRRGKFRVCRGCETVWGHKHPGGLFFRLFCDPAIAMEWWCVIGALLLVQATTLTAQSAVTLNKSGYDGLVISIGENVPHAECSSIVENLKTMMTDASRDLNNALKGRAFFRSASVLFPSSWPDDCGQHVEPASGEMTTRADVRIMPQHLIFGENLWTQQSQGCGKPGDFISIPYTKLTYPANLGRAFVKEWAKLRYGVFDESGIEGDVVYPLCYFDERDGAARVSGCSDKYVNTDGICSGQNVTAYSLKSTTDGLTRLLVPQDATSSIMFAHTSPDVTNFCNHNNHNRYAPTKQNAMCDRLSVMEVILEHKDLKNIPIGEEPYFGDTTPVLKFKREKLTRYVFVIEDTNNMASRESWNFLRDAIKMVVLDLSETTEVGIVTVVGTHKNNTKSTIQLRPLVPLNTWENRQKVSSVLPFSPGDGAEQHNGEQGSSCLDCGVSVAIDMLTKHGKQGGNSVIVLVAPGTDRVNELKNLGNVAKSQSIRIATVTYPQIARSTYSSLDSLAHATGAPAFTVMEKRQNHEKSFFDSYFELTQAFLAITNEFYQGDRSKLRVQIHRKKVAENSARQETGTFFVPQGLGEPSQVLVYIHNPQNTLLKTVTLKSPSHRIYNQRSEELLHLRVFENNAVLNESGTWTYTFDQHPGSNQPHFIVVSATPKSSDQWEAPVVARFFTSSLELDEQSDPLVLYAEVKQGDWPVMAANVVVTVTMLHNNTNSFEKRITLLDTGSGDPDITQNDGIYSRYFTPDEKSSAGTYRFELSVNGHQAYTWQTNYPNSRTIANYDDSSLQQMPKSQCCGSTIWSSATQVLSPFQITLPPVDIKMTNYTLSKLQKLRPSRIGNLKVLESGEREPSLVWTAPGSNGDVGTVERYDLRYAFDLVSLMDNFDACYKWPHTLDIPLEAGTETTFRLDFNKLPELLDRPIFVALRGINVNEMGGKVSNVVRLLEMSPPTPPVIPSNLDHFPADPKVVPNLSSAGGLNYNSQVIVAVTTSLIILVILVTVGCVLFMHRKKNTKEALPPALSSGGQQPYSGPPPRYEAEDDYNKQRVCLNLQNSRAS</sequence>
<dbReference type="Pfam" id="PF08434">
    <property type="entry name" value="CLCA"/>
    <property type="match status" value="1"/>
</dbReference>
<keyword evidence="5" id="KW-1185">Reference proteome</keyword>
<accession>A0A8S1DE50</accession>
<dbReference type="OrthoDB" id="687730at2759"/>
<feature type="transmembrane region" description="Helical" evidence="2">
    <location>
        <begin position="1017"/>
        <end position="1040"/>
    </location>
</feature>
<evidence type="ECO:0000259" key="3">
    <source>
        <dbReference type="PROSITE" id="PS50234"/>
    </source>
</evidence>
<dbReference type="SUPFAM" id="SSF53300">
    <property type="entry name" value="vWA-like"/>
    <property type="match status" value="1"/>
</dbReference>
<dbReference type="InterPro" id="IPR036465">
    <property type="entry name" value="vWFA_dom_sf"/>
</dbReference>
<comment type="caution">
    <text evidence="4">The sequence shown here is derived from an EMBL/GenBank/DDBJ whole genome shotgun (WGS) entry which is preliminary data.</text>
</comment>
<dbReference type="PROSITE" id="PS50234">
    <property type="entry name" value="VWFA"/>
    <property type="match status" value="1"/>
</dbReference>
<gene>
    <name evidence="4" type="ORF">CLODIP_2_CD14581</name>
</gene>
<keyword evidence="2" id="KW-0472">Membrane</keyword>